<keyword evidence="1" id="KW-0812">Transmembrane</keyword>
<protein>
    <submittedName>
        <fullName evidence="3">Pilus assembly PilX N-terminal domain-containing protein</fullName>
    </submittedName>
</protein>
<evidence type="ECO:0000313" key="3">
    <source>
        <dbReference type="EMBL" id="MBJ6749613.1"/>
    </source>
</evidence>
<sequence length="208" mass="22235">MKKLGNEEGIALVTALMFTLICLGIVAGLMQMLLLETKVSATQKNYRNSIEAAYGGTELITREFIPKLFNNYSSAINPLKLAYGSGGMGDIGLVTNDTALQKKLKYATSDWGNTISKTIDAKDNPDLTFMLRGVSSAGNFKVYAKIVDTVQGNSDTTGVDYLDSGVGVAGTGSGISPKHNPALYTFEVRGEKASNPKEKALLSVLYAF</sequence>
<keyword evidence="1" id="KW-0472">Membrane</keyword>
<proteinExistence type="predicted"/>
<keyword evidence="4" id="KW-1185">Reference proteome</keyword>
<dbReference type="RefSeq" id="WP_199388140.1">
    <property type="nucleotide sequence ID" value="NZ_JAEMHL010000002.1"/>
</dbReference>
<name>A0ABS0YBC3_9BACT</name>
<keyword evidence="1" id="KW-1133">Transmembrane helix</keyword>
<comment type="caution">
    <text evidence="3">The sequence shown here is derived from an EMBL/GenBank/DDBJ whole genome shotgun (WGS) entry which is preliminary data.</text>
</comment>
<evidence type="ECO:0000259" key="2">
    <source>
        <dbReference type="Pfam" id="PF14341"/>
    </source>
</evidence>
<gene>
    <name evidence="3" type="ORF">JFN91_05265</name>
</gene>
<reference evidence="3 4" key="1">
    <citation type="submission" date="2020-12" db="EMBL/GenBank/DDBJ databases">
        <title>Geomonas sp. Red421, isolated from paddy soil.</title>
        <authorList>
            <person name="Xu Z."/>
            <person name="Zhang Z."/>
            <person name="Masuda Y."/>
            <person name="Itoh H."/>
            <person name="Senoo K."/>
        </authorList>
    </citation>
    <scope>NUCLEOTIDE SEQUENCE [LARGE SCALE GENOMIC DNA]</scope>
    <source>
        <strain evidence="3 4">Red421</strain>
    </source>
</reference>
<dbReference type="InterPro" id="IPR025746">
    <property type="entry name" value="PilX_N_dom"/>
</dbReference>
<dbReference type="EMBL" id="JAEMHL010000002">
    <property type="protein sequence ID" value="MBJ6749613.1"/>
    <property type="molecule type" value="Genomic_DNA"/>
</dbReference>
<dbReference type="Proteomes" id="UP000614714">
    <property type="component" value="Unassembled WGS sequence"/>
</dbReference>
<evidence type="ECO:0000313" key="4">
    <source>
        <dbReference type="Proteomes" id="UP000614714"/>
    </source>
</evidence>
<feature type="domain" description="Type 4 fimbrial biogenesis protein PilX N-terminal" evidence="2">
    <location>
        <begin position="9"/>
        <end position="53"/>
    </location>
</feature>
<accession>A0ABS0YBC3</accession>
<feature type="transmembrane region" description="Helical" evidence="1">
    <location>
        <begin position="12"/>
        <end position="35"/>
    </location>
</feature>
<organism evidence="3 4">
    <name type="scientific">Geomonas anaerohicana</name>
    <dbReference type="NCBI Taxonomy" id="2798583"/>
    <lineage>
        <taxon>Bacteria</taxon>
        <taxon>Pseudomonadati</taxon>
        <taxon>Thermodesulfobacteriota</taxon>
        <taxon>Desulfuromonadia</taxon>
        <taxon>Geobacterales</taxon>
        <taxon>Geobacteraceae</taxon>
        <taxon>Geomonas</taxon>
    </lineage>
</organism>
<evidence type="ECO:0000256" key="1">
    <source>
        <dbReference type="SAM" id="Phobius"/>
    </source>
</evidence>
<dbReference type="Pfam" id="PF14341">
    <property type="entry name" value="PilX_N"/>
    <property type="match status" value="1"/>
</dbReference>